<name>A0A1M4SF92_9ACTN</name>
<dbReference type="GO" id="GO:0005524">
    <property type="term" value="F:ATP binding"/>
    <property type="evidence" value="ECO:0007669"/>
    <property type="project" value="UniProtKB-KW"/>
</dbReference>
<dbReference type="EMBL" id="FQUL01000002">
    <property type="protein sequence ID" value="SHE30851.1"/>
    <property type="molecule type" value="Genomic_DNA"/>
</dbReference>
<dbReference type="SUPFAM" id="SSF52540">
    <property type="entry name" value="P-loop containing nucleoside triphosphate hydrolases"/>
    <property type="match status" value="1"/>
</dbReference>
<keyword evidence="5" id="KW-0046">Antibiotic resistance</keyword>
<dbReference type="Gene3D" id="3.40.50.300">
    <property type="entry name" value="P-loop containing nucleotide triphosphate hydrolases"/>
    <property type="match status" value="1"/>
</dbReference>
<evidence type="ECO:0000256" key="3">
    <source>
        <dbReference type="ARBA" id="ARBA00022741"/>
    </source>
</evidence>
<dbReference type="Proteomes" id="UP000184295">
    <property type="component" value="Unassembled WGS sequence"/>
</dbReference>
<evidence type="ECO:0000256" key="5">
    <source>
        <dbReference type="ARBA" id="ARBA00023251"/>
    </source>
</evidence>
<accession>A0A1M4SF92</accession>
<dbReference type="PANTHER" id="PTHR42711">
    <property type="entry name" value="ABC TRANSPORTER ATP-BINDING PROTEIN"/>
    <property type="match status" value="1"/>
</dbReference>
<keyword evidence="3" id="KW-0547">Nucleotide-binding</keyword>
<evidence type="ECO:0000313" key="7">
    <source>
        <dbReference type="Proteomes" id="UP000184295"/>
    </source>
</evidence>
<evidence type="ECO:0000256" key="4">
    <source>
        <dbReference type="ARBA" id="ARBA00022840"/>
    </source>
</evidence>
<evidence type="ECO:0000313" key="6">
    <source>
        <dbReference type="EMBL" id="SHE30851.1"/>
    </source>
</evidence>
<dbReference type="STRING" id="1121881.SAMN02745225_00251"/>
<reference evidence="7" key="1">
    <citation type="submission" date="2016-11" db="EMBL/GenBank/DDBJ databases">
        <authorList>
            <person name="Varghese N."/>
            <person name="Submissions S."/>
        </authorList>
    </citation>
    <scope>NUCLEOTIDE SEQUENCE [LARGE SCALE GENOMIC DNA]</scope>
    <source>
        <strain evidence="7">DSM 19514</strain>
    </source>
</reference>
<keyword evidence="7" id="KW-1185">Reference proteome</keyword>
<keyword evidence="2" id="KW-0813">Transport</keyword>
<dbReference type="AlphaFoldDB" id="A0A1M4SF92"/>
<sequence length="154" mass="17341">MDEPTVAMDVEARRGFWDVVSRLRERSKTIVFATHYLNEADEMADEIVVLAQGKKVASGSPQDIKSLVHRRFVRFKLDEDDVVDDLVAEISTWPSVLEVTTRDKELTVVATDSDLVVRQLFLRSVNFVGLEVKGVDLEEAFFTLTEGHMGVEVA</sequence>
<dbReference type="PANTHER" id="PTHR42711:SF17">
    <property type="entry name" value="ABC TRANSPORTER ATP-BINDING PROTEIN"/>
    <property type="match status" value="1"/>
</dbReference>
<evidence type="ECO:0000256" key="1">
    <source>
        <dbReference type="ARBA" id="ARBA00004202"/>
    </source>
</evidence>
<evidence type="ECO:0000256" key="2">
    <source>
        <dbReference type="ARBA" id="ARBA00022448"/>
    </source>
</evidence>
<dbReference type="GO" id="GO:0046677">
    <property type="term" value="P:response to antibiotic"/>
    <property type="evidence" value="ECO:0007669"/>
    <property type="project" value="UniProtKB-KW"/>
</dbReference>
<dbReference type="GO" id="GO:0005886">
    <property type="term" value="C:plasma membrane"/>
    <property type="evidence" value="ECO:0007669"/>
    <property type="project" value="UniProtKB-SubCell"/>
</dbReference>
<keyword evidence="4 6" id="KW-0067">ATP-binding</keyword>
<protein>
    <submittedName>
        <fullName evidence="6">ABC-2 type transport system ATP-binding protein</fullName>
    </submittedName>
</protein>
<comment type="subcellular location">
    <subcellularLocation>
        <location evidence="1">Cell membrane</location>
        <topology evidence="1">Peripheral membrane protein</topology>
    </subcellularLocation>
</comment>
<organism evidence="6 7">
    <name type="scientific">Ferrithrix thermotolerans DSM 19514</name>
    <dbReference type="NCBI Taxonomy" id="1121881"/>
    <lineage>
        <taxon>Bacteria</taxon>
        <taxon>Bacillati</taxon>
        <taxon>Actinomycetota</taxon>
        <taxon>Acidimicrobiia</taxon>
        <taxon>Acidimicrobiales</taxon>
        <taxon>Acidimicrobiaceae</taxon>
        <taxon>Ferrithrix</taxon>
    </lineage>
</organism>
<gene>
    <name evidence="6" type="ORF">SAMN02745225_00251</name>
</gene>
<proteinExistence type="predicted"/>
<dbReference type="InterPro" id="IPR027417">
    <property type="entry name" value="P-loop_NTPase"/>
</dbReference>
<dbReference type="InterPro" id="IPR050763">
    <property type="entry name" value="ABC_transporter_ATP-binding"/>
</dbReference>